<name>A0A9P4I292_9PEZI</name>
<gene>
    <name evidence="9" type="ORF">K490DRAFT_60838</name>
</gene>
<feature type="region of interest" description="Disordered" evidence="6">
    <location>
        <begin position="296"/>
        <end position="357"/>
    </location>
</feature>
<comment type="similarity">
    <text evidence="5">Belongs to the SAT4 family.</text>
</comment>
<keyword evidence="4 7" id="KW-0472">Membrane</keyword>
<dbReference type="Pfam" id="PF20684">
    <property type="entry name" value="Fung_rhodopsin"/>
    <property type="match status" value="1"/>
</dbReference>
<keyword evidence="10" id="KW-1185">Reference proteome</keyword>
<comment type="subcellular location">
    <subcellularLocation>
        <location evidence="1">Membrane</location>
        <topology evidence="1">Multi-pass membrane protein</topology>
    </subcellularLocation>
</comment>
<evidence type="ECO:0000256" key="5">
    <source>
        <dbReference type="ARBA" id="ARBA00038359"/>
    </source>
</evidence>
<dbReference type="OrthoDB" id="3940024at2759"/>
<protein>
    <recommendedName>
        <fullName evidence="8">Rhodopsin domain-containing protein</fullName>
    </recommendedName>
</protein>
<evidence type="ECO:0000256" key="1">
    <source>
        <dbReference type="ARBA" id="ARBA00004141"/>
    </source>
</evidence>
<dbReference type="GO" id="GO:0016020">
    <property type="term" value="C:membrane"/>
    <property type="evidence" value="ECO:0007669"/>
    <property type="project" value="UniProtKB-SubCell"/>
</dbReference>
<feature type="region of interest" description="Disordered" evidence="6">
    <location>
        <begin position="243"/>
        <end position="277"/>
    </location>
</feature>
<keyword evidence="2 7" id="KW-0812">Transmembrane</keyword>
<evidence type="ECO:0000256" key="3">
    <source>
        <dbReference type="ARBA" id="ARBA00022989"/>
    </source>
</evidence>
<evidence type="ECO:0000256" key="4">
    <source>
        <dbReference type="ARBA" id="ARBA00023136"/>
    </source>
</evidence>
<dbReference type="AlphaFoldDB" id="A0A9P4I292"/>
<evidence type="ECO:0000313" key="10">
    <source>
        <dbReference type="Proteomes" id="UP000799776"/>
    </source>
</evidence>
<comment type="caution">
    <text evidence="9">The sequence shown here is derived from an EMBL/GenBank/DDBJ whole genome shotgun (WGS) entry which is preliminary data.</text>
</comment>
<accession>A0A9P4I292</accession>
<keyword evidence="3 7" id="KW-1133">Transmembrane helix</keyword>
<feature type="transmembrane region" description="Helical" evidence="7">
    <location>
        <begin position="85"/>
        <end position="109"/>
    </location>
</feature>
<organism evidence="9 10">
    <name type="scientific">Saccharata proteae CBS 121410</name>
    <dbReference type="NCBI Taxonomy" id="1314787"/>
    <lineage>
        <taxon>Eukaryota</taxon>
        <taxon>Fungi</taxon>
        <taxon>Dikarya</taxon>
        <taxon>Ascomycota</taxon>
        <taxon>Pezizomycotina</taxon>
        <taxon>Dothideomycetes</taxon>
        <taxon>Dothideomycetes incertae sedis</taxon>
        <taxon>Botryosphaeriales</taxon>
        <taxon>Saccharataceae</taxon>
        <taxon>Saccharata</taxon>
    </lineage>
</organism>
<feature type="transmembrane region" description="Helical" evidence="7">
    <location>
        <begin position="167"/>
        <end position="184"/>
    </location>
</feature>
<dbReference type="EMBL" id="ML978711">
    <property type="protein sequence ID" value="KAF2091395.1"/>
    <property type="molecule type" value="Genomic_DNA"/>
</dbReference>
<feature type="transmembrane region" description="Helical" evidence="7">
    <location>
        <begin position="121"/>
        <end position="147"/>
    </location>
</feature>
<evidence type="ECO:0000256" key="6">
    <source>
        <dbReference type="SAM" id="MobiDB-lite"/>
    </source>
</evidence>
<dbReference type="InterPro" id="IPR049326">
    <property type="entry name" value="Rhodopsin_dom_fungi"/>
</dbReference>
<evidence type="ECO:0000256" key="7">
    <source>
        <dbReference type="SAM" id="Phobius"/>
    </source>
</evidence>
<reference evidence="9" key="1">
    <citation type="journal article" date="2020" name="Stud. Mycol.">
        <title>101 Dothideomycetes genomes: a test case for predicting lifestyles and emergence of pathogens.</title>
        <authorList>
            <person name="Haridas S."/>
            <person name="Albert R."/>
            <person name="Binder M."/>
            <person name="Bloem J."/>
            <person name="Labutti K."/>
            <person name="Salamov A."/>
            <person name="Andreopoulos B."/>
            <person name="Baker S."/>
            <person name="Barry K."/>
            <person name="Bills G."/>
            <person name="Bluhm B."/>
            <person name="Cannon C."/>
            <person name="Castanera R."/>
            <person name="Culley D."/>
            <person name="Daum C."/>
            <person name="Ezra D."/>
            <person name="Gonzalez J."/>
            <person name="Henrissat B."/>
            <person name="Kuo A."/>
            <person name="Liang C."/>
            <person name="Lipzen A."/>
            <person name="Lutzoni F."/>
            <person name="Magnuson J."/>
            <person name="Mondo S."/>
            <person name="Nolan M."/>
            <person name="Ohm R."/>
            <person name="Pangilinan J."/>
            <person name="Park H.-J."/>
            <person name="Ramirez L."/>
            <person name="Alfaro M."/>
            <person name="Sun H."/>
            <person name="Tritt A."/>
            <person name="Yoshinaga Y."/>
            <person name="Zwiers L.-H."/>
            <person name="Turgeon B."/>
            <person name="Goodwin S."/>
            <person name="Spatafora J."/>
            <person name="Crous P."/>
            <person name="Grigoriev I."/>
        </authorList>
    </citation>
    <scope>NUCLEOTIDE SEQUENCE</scope>
    <source>
        <strain evidence="9">CBS 121410</strain>
    </source>
</reference>
<evidence type="ECO:0000313" key="9">
    <source>
        <dbReference type="EMBL" id="KAF2091395.1"/>
    </source>
</evidence>
<proteinExistence type="inferred from homology"/>
<dbReference type="Proteomes" id="UP000799776">
    <property type="component" value="Unassembled WGS sequence"/>
</dbReference>
<evidence type="ECO:0000259" key="8">
    <source>
        <dbReference type="Pfam" id="PF20684"/>
    </source>
</evidence>
<sequence>MSALLCCALPALFMRFYVRTRIVKKFGVDDWAMVGAGVLNAVYITVQTGACVNGFGAHTSELSSVTYVYSWGSARNGDVSAALRFWYLTTIFFVLTSCAVRVAVCLLLFKTEVLQQRRGTITTVMVLSIIIGGAMFLLLIFQCGTSTEEYWSSMRSRPQETCLKPDILTGICAIAPSALSILFIPDLKNTSDLTFSATNFSITLLVPPSVGITAASLATLDPWLKELGVLTARPGYSINWQQARGRRVPRQPIKTGMMTGRERAQGVETRNGSAKGRVRFEEDCGDDLEDQIEVQASGALRGDSDGEGSGDGGGKGGTRQGSGSQADRETPVPEGSLAGTENEEQQLVTGVAARLTV</sequence>
<dbReference type="InterPro" id="IPR052337">
    <property type="entry name" value="SAT4-like"/>
</dbReference>
<feature type="domain" description="Rhodopsin" evidence="8">
    <location>
        <begin position="14"/>
        <end position="174"/>
    </location>
</feature>
<evidence type="ECO:0000256" key="2">
    <source>
        <dbReference type="ARBA" id="ARBA00022692"/>
    </source>
</evidence>
<feature type="compositionally biased region" description="Gly residues" evidence="6">
    <location>
        <begin position="307"/>
        <end position="320"/>
    </location>
</feature>
<dbReference type="PANTHER" id="PTHR33048:SF96">
    <property type="entry name" value="INTEGRAL MEMBRANE PROTEIN"/>
    <property type="match status" value="1"/>
</dbReference>
<dbReference type="PANTHER" id="PTHR33048">
    <property type="entry name" value="PTH11-LIKE INTEGRAL MEMBRANE PROTEIN (AFU_ORTHOLOGUE AFUA_5G11245)"/>
    <property type="match status" value="1"/>
</dbReference>